<evidence type="ECO:0000259" key="9">
    <source>
        <dbReference type="Pfam" id="PF22692"/>
    </source>
</evidence>
<evidence type="ECO:0000256" key="2">
    <source>
        <dbReference type="ARBA" id="ARBA00009677"/>
    </source>
</evidence>
<evidence type="ECO:0000313" key="10">
    <source>
        <dbReference type="EMBL" id="PZM11989.1"/>
    </source>
</evidence>
<evidence type="ECO:0000259" key="8">
    <source>
        <dbReference type="Pfam" id="PF07559"/>
    </source>
</evidence>
<evidence type="ECO:0000256" key="1">
    <source>
        <dbReference type="ARBA" id="ARBA00004117"/>
    </source>
</evidence>
<dbReference type="Pfam" id="PF07559">
    <property type="entry name" value="FlgE_D2"/>
    <property type="match status" value="1"/>
</dbReference>
<comment type="caution">
    <text evidence="10">The sequence shown here is derived from an EMBL/GenBank/DDBJ whole genome shotgun (WGS) entry which is preliminary data.</text>
</comment>
<keyword evidence="10" id="KW-0282">Flagellum</keyword>
<keyword evidence="4 5" id="KW-0975">Bacterial flagellum</keyword>
<dbReference type="RefSeq" id="WP_111161606.1">
    <property type="nucleotide sequence ID" value="NZ_PCDP01000038.1"/>
</dbReference>
<dbReference type="PANTHER" id="PTHR30435">
    <property type="entry name" value="FLAGELLAR PROTEIN"/>
    <property type="match status" value="1"/>
</dbReference>
<dbReference type="GO" id="GO:0005829">
    <property type="term" value="C:cytosol"/>
    <property type="evidence" value="ECO:0007669"/>
    <property type="project" value="TreeGrafter"/>
</dbReference>
<comment type="subcellular location">
    <subcellularLocation>
        <location evidence="1 5">Bacterial flagellum basal body</location>
    </subcellularLocation>
</comment>
<dbReference type="InterPro" id="IPR011491">
    <property type="entry name" value="FlgE_D2"/>
</dbReference>
<feature type="domain" description="Flagellar hook protein FlgE/F/G-like D1" evidence="9">
    <location>
        <begin position="84"/>
        <end position="153"/>
    </location>
</feature>
<dbReference type="InterPro" id="IPR019776">
    <property type="entry name" value="Flagellar_basal_body_rod_CS"/>
</dbReference>
<organism evidence="10 11">
    <name type="scientific">Rhizobium tubonense</name>
    <dbReference type="NCBI Taxonomy" id="484088"/>
    <lineage>
        <taxon>Bacteria</taxon>
        <taxon>Pseudomonadati</taxon>
        <taxon>Pseudomonadota</taxon>
        <taxon>Alphaproteobacteria</taxon>
        <taxon>Hyphomicrobiales</taxon>
        <taxon>Rhizobiaceae</taxon>
        <taxon>Rhizobium/Agrobacterium group</taxon>
        <taxon>Rhizobium</taxon>
    </lineage>
</organism>
<dbReference type="InterPro" id="IPR037058">
    <property type="entry name" value="Falgellar_hook_FlgE_sf"/>
</dbReference>
<evidence type="ECO:0000259" key="6">
    <source>
        <dbReference type="Pfam" id="PF00460"/>
    </source>
</evidence>
<dbReference type="EMBL" id="PCDP01000038">
    <property type="protein sequence ID" value="PZM11989.1"/>
    <property type="molecule type" value="Genomic_DNA"/>
</dbReference>
<keyword evidence="10" id="KW-0969">Cilium</keyword>
<dbReference type="Proteomes" id="UP000248925">
    <property type="component" value="Unassembled WGS sequence"/>
</dbReference>
<dbReference type="AlphaFoldDB" id="A0A2W4CFV6"/>
<dbReference type="OrthoDB" id="8372879at2"/>
<sequence length="430" mass="43781">MSIFGSMKTAVSGMNAQANRLSTVSDNIANSNTTGYKEASTSFSSLVLPSGSGNYNSGGVETTVRYAIDQQGDVSYTTSGTDLAIQGSGFFVVQDAAGTPYMTRAGDFQPDSSGNLVNSAGFTLMGYSYGSGAPSVVVNGFSGLVPINVNQTGLTAIASTSGSYSGNLNSNDAAITANGAGTNTSASTYSEKSSVIAYDSQGNAITYDVYLTKTGTNAWDVAVYNHADASTGTTPFPYGAASSAPLGSGTMKFDSSGQLITTPAASAGTITSTAPLVITDGTPARTISMDMSGFTQLAASFTATGDVNGQAPNAVKSVTIGKDGTVAALYGDGSTKNLYQIPLATVASPDKLTLQSGNVYSANGESGVTITGFPQSGQFGYIQSSALEESNVDLASELTNMIEAQKSYTANSKVFQTGSDLMDVLVNLQR</sequence>
<evidence type="ECO:0000259" key="7">
    <source>
        <dbReference type="Pfam" id="PF06429"/>
    </source>
</evidence>
<dbReference type="GO" id="GO:0071978">
    <property type="term" value="P:bacterial-type flagellum-dependent swarming motility"/>
    <property type="evidence" value="ECO:0007669"/>
    <property type="project" value="TreeGrafter"/>
</dbReference>
<keyword evidence="10" id="KW-0966">Cell projection</keyword>
<feature type="domain" description="Flagellar basal-body/hook protein C-terminal" evidence="7">
    <location>
        <begin position="383"/>
        <end position="428"/>
    </location>
</feature>
<dbReference type="InterPro" id="IPR020013">
    <property type="entry name" value="Flagellar_FlgE/F/G"/>
</dbReference>
<dbReference type="InterPro" id="IPR001444">
    <property type="entry name" value="Flag_bb_rod_N"/>
</dbReference>
<protein>
    <recommendedName>
        <fullName evidence="3 5">Flagellar hook protein FlgE</fullName>
    </recommendedName>
</protein>
<dbReference type="PANTHER" id="PTHR30435:SF1">
    <property type="entry name" value="FLAGELLAR HOOK PROTEIN FLGE"/>
    <property type="match status" value="1"/>
</dbReference>
<evidence type="ECO:0000256" key="4">
    <source>
        <dbReference type="ARBA" id="ARBA00023143"/>
    </source>
</evidence>
<accession>A0A2W4CFV6</accession>
<evidence type="ECO:0000313" key="11">
    <source>
        <dbReference type="Proteomes" id="UP000248925"/>
    </source>
</evidence>
<feature type="domain" description="Flagellar hook protein FlgE D2" evidence="8">
    <location>
        <begin position="167"/>
        <end position="304"/>
    </location>
</feature>
<dbReference type="Pfam" id="PF22692">
    <property type="entry name" value="LlgE_F_G_D1"/>
    <property type="match status" value="1"/>
</dbReference>
<dbReference type="Pfam" id="PF06429">
    <property type="entry name" value="Flg_bbr_C"/>
    <property type="match status" value="1"/>
</dbReference>
<comment type="function">
    <text evidence="5">A flexible structure which links the flagellar filament to the drive apparatus in the basal body.</text>
</comment>
<dbReference type="InterPro" id="IPR010930">
    <property type="entry name" value="Flg_bb/hook_C_dom"/>
</dbReference>
<reference evidence="10 11" key="1">
    <citation type="journal article" date="2018" name="Sci. Rep.">
        <title>Rhizobium tumorigenes sp. nov., a novel plant tumorigenic bacterium isolated from cane gall tumors on thornless blackberry.</title>
        <authorList>
            <person name="Kuzmanovi N."/>
            <person name="Smalla K."/>
            <person name="Gronow S."/>
            <person name="PuBawska J."/>
        </authorList>
    </citation>
    <scope>NUCLEOTIDE SEQUENCE [LARGE SCALE GENOMIC DNA]</scope>
    <source>
        <strain evidence="10 11">CCBAU 85046</strain>
    </source>
</reference>
<dbReference type="NCBIfam" id="TIGR03506">
    <property type="entry name" value="FlgEFG_subfam"/>
    <property type="match status" value="1"/>
</dbReference>
<dbReference type="SUPFAM" id="SSF117143">
    <property type="entry name" value="Flagellar hook protein flgE"/>
    <property type="match status" value="1"/>
</dbReference>
<dbReference type="InterPro" id="IPR053967">
    <property type="entry name" value="LlgE_F_G-like_D1"/>
</dbReference>
<dbReference type="GO" id="GO:0009425">
    <property type="term" value="C:bacterial-type flagellum basal body"/>
    <property type="evidence" value="ECO:0007669"/>
    <property type="project" value="UniProtKB-SubCell"/>
</dbReference>
<feature type="domain" description="Flagellar basal body rod protein N-terminal" evidence="6">
    <location>
        <begin position="7"/>
        <end position="37"/>
    </location>
</feature>
<evidence type="ECO:0000256" key="3">
    <source>
        <dbReference type="ARBA" id="ARBA00019015"/>
    </source>
</evidence>
<dbReference type="GO" id="GO:0009424">
    <property type="term" value="C:bacterial-type flagellum hook"/>
    <property type="evidence" value="ECO:0007669"/>
    <property type="project" value="TreeGrafter"/>
</dbReference>
<dbReference type="InterPro" id="IPR037925">
    <property type="entry name" value="FlgE/F/G-like"/>
</dbReference>
<dbReference type="Gene3D" id="2.60.98.20">
    <property type="entry name" value="Flagellar hook protein FlgE"/>
    <property type="match status" value="1"/>
</dbReference>
<comment type="similarity">
    <text evidence="2 5">Belongs to the flagella basal body rod proteins family.</text>
</comment>
<dbReference type="Pfam" id="PF00460">
    <property type="entry name" value="Flg_bb_rod"/>
    <property type="match status" value="1"/>
</dbReference>
<gene>
    <name evidence="10" type="ORF">CPY51_17915</name>
</gene>
<keyword evidence="11" id="KW-1185">Reference proteome</keyword>
<dbReference type="PROSITE" id="PS00588">
    <property type="entry name" value="FLAGELLA_BB_ROD"/>
    <property type="match status" value="1"/>
</dbReference>
<name>A0A2W4CFV6_9HYPH</name>
<proteinExistence type="inferred from homology"/>
<evidence type="ECO:0000256" key="5">
    <source>
        <dbReference type="RuleBase" id="RU362116"/>
    </source>
</evidence>